<evidence type="ECO:0000313" key="1">
    <source>
        <dbReference type="EMBL" id="KAF5815587.1"/>
    </source>
</evidence>
<dbReference type="Proteomes" id="UP000215914">
    <property type="component" value="Unassembled WGS sequence"/>
</dbReference>
<protein>
    <submittedName>
        <fullName evidence="1">Uncharacterized protein</fullName>
    </submittedName>
</protein>
<dbReference type="AlphaFoldDB" id="A0A9K3NW69"/>
<reference evidence="1" key="2">
    <citation type="submission" date="2020-06" db="EMBL/GenBank/DDBJ databases">
        <title>Helianthus annuus Genome sequencing and assembly Release 2.</title>
        <authorList>
            <person name="Gouzy J."/>
            <person name="Langlade N."/>
            <person name="Munos S."/>
        </authorList>
    </citation>
    <scope>NUCLEOTIDE SEQUENCE</scope>
    <source>
        <tissue evidence="1">Leaves</tissue>
    </source>
</reference>
<evidence type="ECO:0000313" key="2">
    <source>
        <dbReference type="Proteomes" id="UP000215914"/>
    </source>
</evidence>
<proteinExistence type="predicted"/>
<gene>
    <name evidence="1" type="ORF">HanXRQr2_Chr03g0124711</name>
</gene>
<accession>A0A9K3NW69</accession>
<organism evidence="1 2">
    <name type="scientific">Helianthus annuus</name>
    <name type="common">Common sunflower</name>
    <dbReference type="NCBI Taxonomy" id="4232"/>
    <lineage>
        <taxon>Eukaryota</taxon>
        <taxon>Viridiplantae</taxon>
        <taxon>Streptophyta</taxon>
        <taxon>Embryophyta</taxon>
        <taxon>Tracheophyta</taxon>
        <taxon>Spermatophyta</taxon>
        <taxon>Magnoliopsida</taxon>
        <taxon>eudicotyledons</taxon>
        <taxon>Gunneridae</taxon>
        <taxon>Pentapetalae</taxon>
        <taxon>asterids</taxon>
        <taxon>campanulids</taxon>
        <taxon>Asterales</taxon>
        <taxon>Asteraceae</taxon>
        <taxon>Asteroideae</taxon>
        <taxon>Heliantheae alliance</taxon>
        <taxon>Heliantheae</taxon>
        <taxon>Helianthus</taxon>
    </lineage>
</organism>
<comment type="caution">
    <text evidence="1">The sequence shown here is derived from an EMBL/GenBank/DDBJ whole genome shotgun (WGS) entry which is preliminary data.</text>
</comment>
<dbReference type="EMBL" id="MNCJ02000318">
    <property type="protein sequence ID" value="KAF5815587.1"/>
    <property type="molecule type" value="Genomic_DNA"/>
</dbReference>
<name>A0A9K3NW69_HELAN</name>
<reference evidence="1" key="1">
    <citation type="journal article" date="2017" name="Nature">
        <title>The sunflower genome provides insights into oil metabolism, flowering and Asterid evolution.</title>
        <authorList>
            <person name="Badouin H."/>
            <person name="Gouzy J."/>
            <person name="Grassa C.J."/>
            <person name="Murat F."/>
            <person name="Staton S.E."/>
            <person name="Cottret L."/>
            <person name="Lelandais-Briere C."/>
            <person name="Owens G.L."/>
            <person name="Carrere S."/>
            <person name="Mayjonade B."/>
            <person name="Legrand L."/>
            <person name="Gill N."/>
            <person name="Kane N.C."/>
            <person name="Bowers J.E."/>
            <person name="Hubner S."/>
            <person name="Bellec A."/>
            <person name="Berard A."/>
            <person name="Berges H."/>
            <person name="Blanchet N."/>
            <person name="Boniface M.C."/>
            <person name="Brunel D."/>
            <person name="Catrice O."/>
            <person name="Chaidir N."/>
            <person name="Claudel C."/>
            <person name="Donnadieu C."/>
            <person name="Faraut T."/>
            <person name="Fievet G."/>
            <person name="Helmstetter N."/>
            <person name="King M."/>
            <person name="Knapp S.J."/>
            <person name="Lai Z."/>
            <person name="Le Paslier M.C."/>
            <person name="Lippi Y."/>
            <person name="Lorenzon L."/>
            <person name="Mandel J.R."/>
            <person name="Marage G."/>
            <person name="Marchand G."/>
            <person name="Marquand E."/>
            <person name="Bret-Mestries E."/>
            <person name="Morien E."/>
            <person name="Nambeesan S."/>
            <person name="Nguyen T."/>
            <person name="Pegot-Espagnet P."/>
            <person name="Pouilly N."/>
            <person name="Raftis F."/>
            <person name="Sallet E."/>
            <person name="Schiex T."/>
            <person name="Thomas J."/>
            <person name="Vandecasteele C."/>
            <person name="Vares D."/>
            <person name="Vear F."/>
            <person name="Vautrin S."/>
            <person name="Crespi M."/>
            <person name="Mangin B."/>
            <person name="Burke J.M."/>
            <person name="Salse J."/>
            <person name="Munos S."/>
            <person name="Vincourt P."/>
            <person name="Rieseberg L.H."/>
            <person name="Langlade N.B."/>
        </authorList>
    </citation>
    <scope>NUCLEOTIDE SEQUENCE</scope>
    <source>
        <tissue evidence="1">Leaves</tissue>
    </source>
</reference>
<sequence>MLKIENPQGVRGLLGFFVDLGVRLPGTKIGIGWLFTSAAYEESDGLSKIVMPYGLYLTGTLDWWQRLVVRRSLGKVHLVRFNDKNDLL</sequence>
<keyword evidence="2" id="KW-1185">Reference proteome</keyword>
<dbReference type="Gramene" id="mRNA:HanXRQr2_Chr03g0124711">
    <property type="protein sequence ID" value="mRNA:HanXRQr2_Chr03g0124711"/>
    <property type="gene ID" value="HanXRQr2_Chr03g0124711"/>
</dbReference>